<reference evidence="2 3" key="1">
    <citation type="submission" date="2014-10" db="EMBL/GenBank/DDBJ databases">
        <title>Genome sequence of Micropolyspora internatus JCM3315.</title>
        <authorList>
            <person name="Shin S.-K."/>
            <person name="Yi H."/>
        </authorList>
    </citation>
    <scope>NUCLEOTIDE SEQUENCE [LARGE SCALE GENOMIC DNA]</scope>
    <source>
        <strain evidence="2 3">JCM 3315</strain>
    </source>
</reference>
<comment type="caution">
    <text evidence="2">The sequence shown here is derived from an EMBL/GenBank/DDBJ whole genome shotgun (WGS) entry which is preliminary data.</text>
</comment>
<dbReference type="InterPro" id="IPR021527">
    <property type="entry name" value="DUF2795"/>
</dbReference>
<feature type="region of interest" description="Disordered" evidence="1">
    <location>
        <begin position="65"/>
        <end position="109"/>
    </location>
</feature>
<evidence type="ECO:0000313" key="3">
    <source>
        <dbReference type="Proteomes" id="UP000030848"/>
    </source>
</evidence>
<dbReference type="EMBL" id="JRZE01000002">
    <property type="protein sequence ID" value="KHF45294.1"/>
    <property type="molecule type" value="Genomic_DNA"/>
</dbReference>
<sequence length="109" mass="12037">MEVSVMPTTVKRLHAALSEADFPAEKDQLVQYAQRAGADNDTMHELNAIPAETYGSLAEVERAVSFGPPQNERERAQRRRSHDKPGLAEQAKDVTEHPIVSELGENRGS</sequence>
<evidence type="ECO:0000256" key="1">
    <source>
        <dbReference type="SAM" id="MobiDB-lite"/>
    </source>
</evidence>
<gene>
    <name evidence="2" type="ORF">MINT15_05110</name>
</gene>
<protein>
    <recommendedName>
        <fullName evidence="4">DUF2795 domain-containing protein</fullName>
    </recommendedName>
</protein>
<evidence type="ECO:0008006" key="4">
    <source>
        <dbReference type="Google" id="ProtNLM"/>
    </source>
</evidence>
<dbReference type="Proteomes" id="UP000030848">
    <property type="component" value="Unassembled WGS sequence"/>
</dbReference>
<feature type="compositionally biased region" description="Basic and acidic residues" evidence="1">
    <location>
        <begin position="83"/>
        <end position="96"/>
    </location>
</feature>
<accession>A0A837DFZ9</accession>
<dbReference type="AlphaFoldDB" id="A0A837DFZ9"/>
<organism evidence="2 3">
    <name type="scientific">Saccharomonospora viridis</name>
    <dbReference type="NCBI Taxonomy" id="1852"/>
    <lineage>
        <taxon>Bacteria</taxon>
        <taxon>Bacillati</taxon>
        <taxon>Actinomycetota</taxon>
        <taxon>Actinomycetes</taxon>
        <taxon>Pseudonocardiales</taxon>
        <taxon>Pseudonocardiaceae</taxon>
        <taxon>Saccharomonospora</taxon>
    </lineage>
</organism>
<name>A0A837DFZ9_9PSEU</name>
<proteinExistence type="predicted"/>
<evidence type="ECO:0000313" key="2">
    <source>
        <dbReference type="EMBL" id="KHF45294.1"/>
    </source>
</evidence>
<dbReference type="Pfam" id="PF11387">
    <property type="entry name" value="DUF2795"/>
    <property type="match status" value="1"/>
</dbReference>